<name>A0A977KU80_9CYAN</name>
<evidence type="ECO:0000313" key="1">
    <source>
        <dbReference type="EMBL" id="UXE58365.1"/>
    </source>
</evidence>
<dbReference type="EMBL" id="CP073041">
    <property type="protein sequence ID" value="UXE58365.1"/>
    <property type="molecule type" value="Genomic_DNA"/>
</dbReference>
<protein>
    <submittedName>
        <fullName evidence="1">Type IV pilin-like G/H family protein</fullName>
    </submittedName>
</protein>
<dbReference type="InterPro" id="IPR031975">
    <property type="entry name" value="Pilin_GH"/>
</dbReference>
<proteinExistence type="predicted"/>
<dbReference type="Pfam" id="PF16734">
    <property type="entry name" value="Pilin_GH"/>
    <property type="match status" value="1"/>
</dbReference>
<organism evidence="1">
    <name type="scientific">Woronichinia naegeliana WA131</name>
    <dbReference type="NCBI Taxonomy" id="2824559"/>
    <lineage>
        <taxon>Bacteria</taxon>
        <taxon>Bacillati</taxon>
        <taxon>Cyanobacteriota</taxon>
        <taxon>Cyanophyceae</taxon>
        <taxon>Synechococcales</taxon>
        <taxon>Coelosphaeriaceae</taxon>
        <taxon>Woronichinia</taxon>
    </lineage>
</organism>
<accession>A0A977KU80</accession>
<dbReference type="Proteomes" id="UP001065613">
    <property type="component" value="Chromosome"/>
</dbReference>
<dbReference type="AlphaFoldDB" id="A0A977KU80"/>
<reference evidence="1" key="1">
    <citation type="submission" date="2021-04" db="EMBL/GenBank/DDBJ databases">
        <title>Genome sequence of Woronichinia naegeliana from Washington state freshwater lake bloom.</title>
        <authorList>
            <person name="Dreher T.W."/>
        </authorList>
    </citation>
    <scope>NUCLEOTIDE SEQUENCE</scope>
    <source>
        <strain evidence="1">WA131</strain>
    </source>
</reference>
<sequence>MAVRKISIFLLGTISSVLLGFLGQKFSLIAPVQAQDNPPDQAQNAALQAVAKMTEGQRTYYQTNGQFKATVDNIQQDFGVILPQTFDYAVRTTSEAAYSYVIPAQSPLKDQLKAYVGAAFLTPNQNPKITTIICENNKPGTIRPADPQLVRGTDLNNPTKLALICGDFSTQVPASMFNE</sequence>
<dbReference type="KEGG" id="wna:KA717_19950"/>
<gene>
    <name evidence="1" type="ORF">KA717_19950</name>
</gene>